<dbReference type="Proteomes" id="UP001314263">
    <property type="component" value="Unassembled WGS sequence"/>
</dbReference>
<accession>A0AAV1I736</accession>
<dbReference type="EMBL" id="CAUYUE010000006">
    <property type="protein sequence ID" value="CAK0781950.1"/>
    <property type="molecule type" value="Genomic_DNA"/>
</dbReference>
<organism evidence="1 2">
    <name type="scientific">Coccomyxa viridis</name>
    <dbReference type="NCBI Taxonomy" id="1274662"/>
    <lineage>
        <taxon>Eukaryota</taxon>
        <taxon>Viridiplantae</taxon>
        <taxon>Chlorophyta</taxon>
        <taxon>core chlorophytes</taxon>
        <taxon>Trebouxiophyceae</taxon>
        <taxon>Trebouxiophyceae incertae sedis</taxon>
        <taxon>Coccomyxaceae</taxon>
        <taxon>Coccomyxa</taxon>
    </lineage>
</organism>
<sequence length="130" mass="14394">MCATFPATETLSENATVLVAFNTLALVCKNTQVMKLTCHETIALPLFAGLKHLILSTASSADVPITTLKNAVALETLSLGIFEEYADWSQKDIDVSHLHALKHMLYQQADWTGHPRGLLSWDSPWLRSKE</sequence>
<protein>
    <submittedName>
        <fullName evidence="1">Uncharacterized protein</fullName>
    </submittedName>
</protein>
<dbReference type="AlphaFoldDB" id="A0AAV1I736"/>
<gene>
    <name evidence="1" type="ORF">CVIRNUC_005514</name>
</gene>
<proteinExistence type="predicted"/>
<keyword evidence="2" id="KW-1185">Reference proteome</keyword>
<evidence type="ECO:0000313" key="1">
    <source>
        <dbReference type="EMBL" id="CAK0781950.1"/>
    </source>
</evidence>
<name>A0AAV1I736_9CHLO</name>
<evidence type="ECO:0000313" key="2">
    <source>
        <dbReference type="Proteomes" id="UP001314263"/>
    </source>
</evidence>
<comment type="caution">
    <text evidence="1">The sequence shown here is derived from an EMBL/GenBank/DDBJ whole genome shotgun (WGS) entry which is preliminary data.</text>
</comment>
<reference evidence="1 2" key="1">
    <citation type="submission" date="2023-10" db="EMBL/GenBank/DDBJ databases">
        <authorList>
            <person name="Maclean D."/>
            <person name="Macfadyen A."/>
        </authorList>
    </citation>
    <scope>NUCLEOTIDE SEQUENCE [LARGE SCALE GENOMIC DNA]</scope>
</reference>